<feature type="transmembrane region" description="Helical" evidence="1">
    <location>
        <begin position="135"/>
        <end position="154"/>
    </location>
</feature>
<evidence type="ECO:0000313" key="2">
    <source>
        <dbReference type="EMBL" id="NCJ05815.1"/>
    </source>
</evidence>
<keyword evidence="1" id="KW-1133">Transmembrane helix</keyword>
<keyword evidence="1" id="KW-0812">Transmembrane</keyword>
<sequence length="224" mass="25362">MSYAQLGEALVALNRHGGWMVWNLFLAFIPFALSFWLFRWPSRTRGSLQAPKLSVVWWLGLVIFILFLPNAPYLLTDIIHLIKAIQTGYSIWTIILVLIPVHSLVILVGFEAYVISLINQGIFLSQFGGSRLISIGELAVHALCAIGIFLGRFYRFNSWDLIADPTNLILSTLNALTARQPLVVMALTFVVLTLFYWIMKQLTLGLVLQFQAAQRRARQPMISK</sequence>
<feature type="transmembrane region" description="Helical" evidence="1">
    <location>
        <begin position="182"/>
        <end position="199"/>
    </location>
</feature>
<dbReference type="InterPro" id="IPR009793">
    <property type="entry name" value="DUF1361"/>
</dbReference>
<dbReference type="RefSeq" id="WP_161824291.1">
    <property type="nucleotide sequence ID" value="NZ_WVIC01000006.1"/>
</dbReference>
<dbReference type="Pfam" id="PF07099">
    <property type="entry name" value="DUF1361"/>
    <property type="match status" value="1"/>
</dbReference>
<accession>A0A8K2A783</accession>
<proteinExistence type="predicted"/>
<reference evidence="2" key="1">
    <citation type="submission" date="2019-12" db="EMBL/GenBank/DDBJ databases">
        <title>High-Quality draft genome sequences of three cyanobacteria isolated from the limestone walls of the Old Cathedral of Coimbra.</title>
        <authorList>
            <person name="Tiago I."/>
            <person name="Soares F."/>
            <person name="Portugal A."/>
        </authorList>
    </citation>
    <scope>NUCLEOTIDE SEQUENCE [LARGE SCALE GENOMIC DNA]</scope>
    <source>
        <strain evidence="2">C</strain>
    </source>
</reference>
<evidence type="ECO:0000313" key="3">
    <source>
        <dbReference type="Proteomes" id="UP000607397"/>
    </source>
</evidence>
<keyword evidence="3" id="KW-1185">Reference proteome</keyword>
<gene>
    <name evidence="2" type="ORF">GS597_04680</name>
</gene>
<feature type="transmembrane region" description="Helical" evidence="1">
    <location>
        <begin position="89"/>
        <end position="114"/>
    </location>
</feature>
<protein>
    <submittedName>
        <fullName evidence="2">DUF1361 domain-containing protein</fullName>
    </submittedName>
</protein>
<dbReference type="EMBL" id="WVIC01000006">
    <property type="protein sequence ID" value="NCJ05815.1"/>
    <property type="molecule type" value="Genomic_DNA"/>
</dbReference>
<dbReference type="Proteomes" id="UP000607397">
    <property type="component" value="Unassembled WGS sequence"/>
</dbReference>
<name>A0A8K2A783_9CYAN</name>
<comment type="caution">
    <text evidence="2">The sequence shown here is derived from an EMBL/GenBank/DDBJ whole genome shotgun (WGS) entry which is preliminary data.</text>
</comment>
<feature type="transmembrane region" description="Helical" evidence="1">
    <location>
        <begin position="20"/>
        <end position="38"/>
    </location>
</feature>
<keyword evidence="1" id="KW-0472">Membrane</keyword>
<dbReference type="AlphaFoldDB" id="A0A8K2A783"/>
<feature type="transmembrane region" description="Helical" evidence="1">
    <location>
        <begin position="50"/>
        <end position="69"/>
    </location>
</feature>
<evidence type="ECO:0000256" key="1">
    <source>
        <dbReference type="SAM" id="Phobius"/>
    </source>
</evidence>
<organism evidence="2 3">
    <name type="scientific">Petrachloros mirabilis ULC683</name>
    <dbReference type="NCBI Taxonomy" id="2781853"/>
    <lineage>
        <taxon>Bacteria</taxon>
        <taxon>Bacillati</taxon>
        <taxon>Cyanobacteriota</taxon>
        <taxon>Cyanophyceae</taxon>
        <taxon>Synechococcales</taxon>
        <taxon>Petrachlorosaceae</taxon>
        <taxon>Petrachloros</taxon>
        <taxon>Petrachloros mirabilis</taxon>
    </lineage>
</organism>